<dbReference type="KEGG" id="dps:DP2249"/>
<name>Q6AKZ7_DESPS</name>
<feature type="domain" description="DUF1653" evidence="1">
    <location>
        <begin position="13"/>
        <end position="73"/>
    </location>
</feature>
<keyword evidence="3" id="KW-1185">Reference proteome</keyword>
<sequence>MKLRSSSSQIAPGLYQHYKGPKYQVLGTATHSESEETMVVYQTLYGKFDYWVRPLAMFSEEVEVEGKLVPRFRKIAEEE</sequence>
<protein>
    <recommendedName>
        <fullName evidence="1">DUF1653 domain-containing protein</fullName>
    </recommendedName>
</protein>
<evidence type="ECO:0000313" key="3">
    <source>
        <dbReference type="Proteomes" id="UP000000602"/>
    </source>
</evidence>
<dbReference type="InterPro" id="IPR023387">
    <property type="entry name" value="DUF1653-like_dom"/>
</dbReference>
<dbReference type="EMBL" id="CR522870">
    <property type="protein sequence ID" value="CAG36978.1"/>
    <property type="molecule type" value="Genomic_DNA"/>
</dbReference>
<dbReference type="Proteomes" id="UP000000602">
    <property type="component" value="Chromosome"/>
</dbReference>
<proteinExistence type="predicted"/>
<gene>
    <name evidence="2" type="ordered locus">DP2249</name>
</gene>
<reference evidence="3" key="1">
    <citation type="journal article" date="2004" name="Environ. Microbiol.">
        <title>The genome of Desulfotalea psychrophila, a sulfate-reducing bacterium from permanently cold Arctic sediments.</title>
        <authorList>
            <person name="Rabus R."/>
            <person name="Ruepp A."/>
            <person name="Frickey T."/>
            <person name="Rattei T."/>
            <person name="Fartmann B."/>
            <person name="Stark M."/>
            <person name="Bauer M."/>
            <person name="Zibat A."/>
            <person name="Lombardot T."/>
            <person name="Becker I."/>
            <person name="Amann J."/>
            <person name="Gellner K."/>
            <person name="Teeling H."/>
            <person name="Leuschner W.D."/>
            <person name="Gloeckner F.-O."/>
            <person name="Lupas A.N."/>
            <person name="Amann R."/>
            <person name="Klenk H.-P."/>
        </authorList>
    </citation>
    <scope>NUCLEOTIDE SEQUENCE [LARGE SCALE GENOMIC DNA]</scope>
    <source>
        <strain evidence="3">DSM 12343 / LSv54</strain>
    </source>
</reference>
<organism evidence="2 3">
    <name type="scientific">Desulfotalea psychrophila (strain LSv54 / DSM 12343)</name>
    <dbReference type="NCBI Taxonomy" id="177439"/>
    <lineage>
        <taxon>Bacteria</taxon>
        <taxon>Pseudomonadati</taxon>
        <taxon>Thermodesulfobacteriota</taxon>
        <taxon>Desulfobulbia</taxon>
        <taxon>Desulfobulbales</taxon>
        <taxon>Desulfocapsaceae</taxon>
        <taxon>Desulfotalea</taxon>
    </lineage>
</organism>
<dbReference type="InterPro" id="IPR037135">
    <property type="entry name" value="DUF1653-like_dom_sf"/>
</dbReference>
<dbReference type="eggNOG" id="COG4728">
    <property type="taxonomic scope" value="Bacteria"/>
</dbReference>
<dbReference type="AlphaFoldDB" id="Q6AKZ7"/>
<dbReference type="Pfam" id="PF07866">
    <property type="entry name" value="DUF1653"/>
    <property type="match status" value="1"/>
</dbReference>
<dbReference type="OrthoDB" id="371169at2"/>
<evidence type="ECO:0000259" key="1">
    <source>
        <dbReference type="Pfam" id="PF07866"/>
    </source>
</evidence>
<evidence type="ECO:0000313" key="2">
    <source>
        <dbReference type="EMBL" id="CAG36978.1"/>
    </source>
</evidence>
<dbReference type="RefSeq" id="WP_011189490.1">
    <property type="nucleotide sequence ID" value="NC_006138.1"/>
</dbReference>
<dbReference type="Gene3D" id="2.30.30.320">
    <property type="entry name" value="DUF1653-like domain"/>
    <property type="match status" value="1"/>
</dbReference>
<dbReference type="HOGENOM" id="CLU_097488_4_2_7"/>
<accession>Q6AKZ7</accession>